<organism evidence="2">
    <name type="scientific">Salvia splendens</name>
    <name type="common">Scarlet sage</name>
    <dbReference type="NCBI Taxonomy" id="180675"/>
    <lineage>
        <taxon>Eukaryota</taxon>
        <taxon>Viridiplantae</taxon>
        <taxon>Streptophyta</taxon>
        <taxon>Embryophyta</taxon>
        <taxon>Tracheophyta</taxon>
        <taxon>Spermatophyta</taxon>
        <taxon>Magnoliopsida</taxon>
        <taxon>eudicotyledons</taxon>
        <taxon>Gunneridae</taxon>
        <taxon>Pentapetalae</taxon>
        <taxon>asterids</taxon>
        <taxon>lamiids</taxon>
        <taxon>Lamiales</taxon>
        <taxon>Lamiaceae</taxon>
        <taxon>Nepetoideae</taxon>
        <taxon>Mentheae</taxon>
        <taxon>Salviinae</taxon>
        <taxon>Salvia</taxon>
        <taxon>Salvia subgen. Calosphace</taxon>
        <taxon>core Calosphace</taxon>
    </lineage>
</organism>
<dbReference type="Proteomes" id="UP000298416">
    <property type="component" value="Unassembled WGS sequence"/>
</dbReference>
<dbReference type="PANTHER" id="PTHR33116:SF86">
    <property type="entry name" value="REVERSE TRANSCRIPTASE DOMAIN-CONTAINING PROTEIN"/>
    <property type="match status" value="1"/>
</dbReference>
<dbReference type="CDD" id="cd01650">
    <property type="entry name" value="RT_nLTR_like"/>
    <property type="match status" value="1"/>
</dbReference>
<gene>
    <name evidence="2" type="ORF">SASPL_122589</name>
</gene>
<comment type="caution">
    <text evidence="2">The sequence shown here is derived from an EMBL/GenBank/DDBJ whole genome shotgun (WGS) entry which is preliminary data.</text>
</comment>
<evidence type="ECO:0000259" key="1">
    <source>
        <dbReference type="Pfam" id="PF00078"/>
    </source>
</evidence>
<evidence type="ECO:0000313" key="2">
    <source>
        <dbReference type="EMBL" id="KAG6415184.1"/>
    </source>
</evidence>
<dbReference type="AlphaFoldDB" id="A0A8X8ZT50"/>
<reference evidence="2" key="2">
    <citation type="submission" date="2020-08" db="EMBL/GenBank/DDBJ databases">
        <title>Plant Genome Project.</title>
        <authorList>
            <person name="Zhang R.-G."/>
        </authorList>
    </citation>
    <scope>NUCLEOTIDE SEQUENCE</scope>
    <source>
        <strain evidence="2">Huo1</strain>
        <tissue evidence="2">Leaf</tissue>
    </source>
</reference>
<reference evidence="2" key="1">
    <citation type="submission" date="2018-01" db="EMBL/GenBank/DDBJ databases">
        <authorList>
            <person name="Mao J.F."/>
        </authorList>
    </citation>
    <scope>NUCLEOTIDE SEQUENCE</scope>
    <source>
        <strain evidence="2">Huo1</strain>
        <tissue evidence="2">Leaf</tissue>
    </source>
</reference>
<name>A0A8X8ZT50_SALSN</name>
<sequence length="416" mass="47238">MAVLGTQVKREEIKVALFEMAPNKVPGVDGLHAAFFKSQWEVVGDSVCSMIQRIFNGAPIEPELNRTSIVLIPKVPNPKFITEFRHISLCPVLYRLVTRVVVNRLKGVLKYVIAPNQVSFVLGRCITDNIIIAQECIHTMQNCKRKYGWMAIKVDLEKAYDRLRWDFVEDTLSDLGVPNLGIVSVKLSMRRHVNRSVLQQSNQYWMIIAYIQAIEGLGKYLGFPILHGRVSANDFQFIIDKVRQRLSGWNAKFLTTTARVTLAKAVLVAIPNYCMQIVMVPVSICKEIKRLVRMFIWGGSDEQRNTPLVGWKSVCQPITSARLGLRRLKRNNDAFMIKLGFNLVAKENEFWLGPLIRHKIDNSVVDLECLACEMVDGHGEWKWGAFRHFISSEAVAVIAGIRPPYEEAGAAICIWR</sequence>
<proteinExistence type="predicted"/>
<evidence type="ECO:0000313" key="3">
    <source>
        <dbReference type="Proteomes" id="UP000298416"/>
    </source>
</evidence>
<feature type="domain" description="Reverse transcriptase" evidence="1">
    <location>
        <begin position="76"/>
        <end position="187"/>
    </location>
</feature>
<protein>
    <recommendedName>
        <fullName evidence="1">Reverse transcriptase domain-containing protein</fullName>
    </recommendedName>
</protein>
<dbReference type="PANTHER" id="PTHR33116">
    <property type="entry name" value="REVERSE TRANSCRIPTASE ZINC-BINDING DOMAIN-CONTAINING PROTEIN-RELATED-RELATED"/>
    <property type="match status" value="1"/>
</dbReference>
<dbReference type="SUPFAM" id="SSF56672">
    <property type="entry name" value="DNA/RNA polymerases"/>
    <property type="match status" value="1"/>
</dbReference>
<dbReference type="Pfam" id="PF00078">
    <property type="entry name" value="RVT_1"/>
    <property type="match status" value="1"/>
</dbReference>
<dbReference type="InterPro" id="IPR000477">
    <property type="entry name" value="RT_dom"/>
</dbReference>
<accession>A0A8X8ZT50</accession>
<keyword evidence="3" id="KW-1185">Reference proteome</keyword>
<dbReference type="InterPro" id="IPR043502">
    <property type="entry name" value="DNA/RNA_pol_sf"/>
</dbReference>
<dbReference type="EMBL" id="PNBA02000008">
    <property type="protein sequence ID" value="KAG6415184.1"/>
    <property type="molecule type" value="Genomic_DNA"/>
</dbReference>